<dbReference type="AlphaFoldDB" id="A0A317QFP4"/>
<dbReference type="EMBL" id="QGTX01000001">
    <property type="protein sequence ID" value="PWW21813.1"/>
    <property type="molecule type" value="Genomic_DNA"/>
</dbReference>
<feature type="domain" description="Glycosyltransferase 2-like" evidence="1">
    <location>
        <begin position="8"/>
        <end position="169"/>
    </location>
</feature>
<evidence type="ECO:0000259" key="1">
    <source>
        <dbReference type="Pfam" id="PF00535"/>
    </source>
</evidence>
<organism evidence="2 3">
    <name type="scientific">Geodermatophilus normandii</name>
    <dbReference type="NCBI Taxonomy" id="1137989"/>
    <lineage>
        <taxon>Bacteria</taxon>
        <taxon>Bacillati</taxon>
        <taxon>Actinomycetota</taxon>
        <taxon>Actinomycetes</taxon>
        <taxon>Geodermatophilales</taxon>
        <taxon>Geodermatophilaceae</taxon>
        <taxon>Geodermatophilus</taxon>
    </lineage>
</organism>
<evidence type="ECO:0000313" key="3">
    <source>
        <dbReference type="Proteomes" id="UP000246661"/>
    </source>
</evidence>
<dbReference type="GO" id="GO:0016740">
    <property type="term" value="F:transferase activity"/>
    <property type="evidence" value="ECO:0007669"/>
    <property type="project" value="UniProtKB-KW"/>
</dbReference>
<dbReference type="Gene3D" id="3.90.550.10">
    <property type="entry name" value="Spore Coat Polysaccharide Biosynthesis Protein SpsA, Chain A"/>
    <property type="match status" value="1"/>
</dbReference>
<dbReference type="Pfam" id="PF00535">
    <property type="entry name" value="Glycos_transf_2"/>
    <property type="match status" value="1"/>
</dbReference>
<gene>
    <name evidence="2" type="ORF">JD79_00954</name>
</gene>
<dbReference type="Proteomes" id="UP000246661">
    <property type="component" value="Unassembled WGS sequence"/>
</dbReference>
<proteinExistence type="predicted"/>
<dbReference type="InterPro" id="IPR050834">
    <property type="entry name" value="Glycosyltransf_2"/>
</dbReference>
<evidence type="ECO:0000313" key="2">
    <source>
        <dbReference type="EMBL" id="PWW21813.1"/>
    </source>
</evidence>
<dbReference type="PANTHER" id="PTHR43685">
    <property type="entry name" value="GLYCOSYLTRANSFERASE"/>
    <property type="match status" value="1"/>
</dbReference>
<dbReference type="InterPro" id="IPR001173">
    <property type="entry name" value="Glyco_trans_2-like"/>
</dbReference>
<reference evidence="3" key="1">
    <citation type="submission" date="2018-05" db="EMBL/GenBank/DDBJ databases">
        <authorList>
            <person name="Klenk H.-P."/>
            <person name="Huntemann M."/>
            <person name="Clum A."/>
            <person name="Pillay M."/>
            <person name="Palaniappan K."/>
            <person name="Varghese N."/>
            <person name="Mikhailova N."/>
            <person name="Stamatis D."/>
            <person name="Reddy T."/>
            <person name="Daum C."/>
            <person name="Shapiro N."/>
            <person name="Ivanova N."/>
            <person name="Kyrpides N."/>
            <person name="Woyke T."/>
        </authorList>
    </citation>
    <scope>NUCLEOTIDE SEQUENCE [LARGE SCALE GENOMIC DNA]</scope>
    <source>
        <strain evidence="3">DSM 45417</strain>
    </source>
</reference>
<keyword evidence="2" id="KW-0808">Transferase</keyword>
<accession>A0A317QFP4</accession>
<dbReference type="SUPFAM" id="SSF53448">
    <property type="entry name" value="Nucleotide-diphospho-sugar transferases"/>
    <property type="match status" value="1"/>
</dbReference>
<keyword evidence="3" id="KW-1185">Reference proteome</keyword>
<comment type="caution">
    <text evidence="2">The sequence shown here is derived from an EMBL/GenBank/DDBJ whole genome shotgun (WGS) entry which is preliminary data.</text>
</comment>
<sequence>MARPSTLSVVICAYTLERWHDIENAVASLRGQSRPADQVVLVADHNDALLDKARGAFPDVTCLPNTGPQGLSGARNTGVAATTGDVVAFLDDDAAADPAWAERLMAAYDPGDVLGVGGWVEPAWQAPRPSWFPEEFLWVLGCSYRGLPRTPTEIRNPIGANMSFHRDVFAAAGGFDPDMGRFGADAAGCEETEFSIRARRTAGNGRIVLEPRATCRHNVTPDRVERAYFRRRCRAEGRSKAVVSRLAGSGSALESERRYVTRTLPRGVLRGLGDVLHGDRSGGARAWAIVEGVVLTATSYGWARLRQARWPT</sequence>
<protein>
    <submittedName>
        <fullName evidence="2">GT2 family glycosyltransferase</fullName>
    </submittedName>
</protein>
<dbReference type="InterPro" id="IPR029044">
    <property type="entry name" value="Nucleotide-diphossugar_trans"/>
</dbReference>
<dbReference type="PANTHER" id="PTHR43685:SF2">
    <property type="entry name" value="GLYCOSYLTRANSFERASE 2-LIKE DOMAIN-CONTAINING PROTEIN"/>
    <property type="match status" value="1"/>
</dbReference>
<name>A0A317QFP4_9ACTN</name>